<dbReference type="InterPro" id="IPR012338">
    <property type="entry name" value="Beta-lactam/transpept-like"/>
</dbReference>
<accession>A0A2W1NKB7</accession>
<dbReference type="InterPro" id="IPR050491">
    <property type="entry name" value="AmpC-like"/>
</dbReference>
<dbReference type="OrthoDB" id="1522765at2"/>
<organism evidence="2 3">
    <name type="scientific">Putridiphycobacter roseus</name>
    <dbReference type="NCBI Taxonomy" id="2219161"/>
    <lineage>
        <taxon>Bacteria</taxon>
        <taxon>Pseudomonadati</taxon>
        <taxon>Bacteroidota</taxon>
        <taxon>Flavobacteriia</taxon>
        <taxon>Flavobacteriales</taxon>
        <taxon>Crocinitomicaceae</taxon>
        <taxon>Putridiphycobacter</taxon>
    </lineage>
</organism>
<dbReference type="Proteomes" id="UP000249248">
    <property type="component" value="Unassembled WGS sequence"/>
</dbReference>
<evidence type="ECO:0000313" key="3">
    <source>
        <dbReference type="Proteomes" id="UP000249248"/>
    </source>
</evidence>
<dbReference type="Pfam" id="PF00144">
    <property type="entry name" value="Beta-lactamase"/>
    <property type="match status" value="1"/>
</dbReference>
<evidence type="ECO:0000313" key="2">
    <source>
        <dbReference type="EMBL" id="PZE16102.1"/>
    </source>
</evidence>
<dbReference type="SUPFAM" id="SSF56601">
    <property type="entry name" value="beta-lactamase/transpeptidase-like"/>
    <property type="match status" value="1"/>
</dbReference>
<reference evidence="2 3" key="1">
    <citation type="submission" date="2018-06" db="EMBL/GenBank/DDBJ databases">
        <title>The draft genome sequence of Crocinitomix sp. SM1701.</title>
        <authorList>
            <person name="Zhang X."/>
        </authorList>
    </citation>
    <scope>NUCLEOTIDE SEQUENCE [LARGE SCALE GENOMIC DNA]</scope>
    <source>
        <strain evidence="2 3">SM1701</strain>
    </source>
</reference>
<gene>
    <name evidence="2" type="ORF">DNU06_14995</name>
</gene>
<dbReference type="PANTHER" id="PTHR46825:SF9">
    <property type="entry name" value="BETA-LACTAMASE-RELATED DOMAIN-CONTAINING PROTEIN"/>
    <property type="match status" value="1"/>
</dbReference>
<dbReference type="InterPro" id="IPR001466">
    <property type="entry name" value="Beta-lactam-related"/>
</dbReference>
<dbReference type="Gene3D" id="3.40.710.10">
    <property type="entry name" value="DD-peptidase/beta-lactamase superfamily"/>
    <property type="match status" value="1"/>
</dbReference>
<evidence type="ECO:0000259" key="1">
    <source>
        <dbReference type="Pfam" id="PF00144"/>
    </source>
</evidence>
<keyword evidence="3" id="KW-1185">Reference proteome</keyword>
<sequence>MKKFLLLVFTIFSTYSFGQNSIDERIDSILSKQVDTQLSPGLTVGVVKDGELIYHNSNGLMNLEYNIPFNDSTIFGIASITKQFTSACIAILEKQEKLSVNDDVRKFIPELAFYGDTIRIKHLLSHTSGIRNHNVLLDLSGFDYEHQGYTNRMIQQLMFLQKGINNKPGDKILYSNTNYVLLALITQRISGMQIDKFAKQELFEPLGMSNTFYRSDLERIIKNRAYSYYKEENNYKQPKSLTLCVGAGGMESTISDLTIWSQIFLDTNHKYSYISDFITDLDKLNNGEKMLHARGMFVTPYNGYTTFNHSGRDLGMRSQFICLPDLNLGVIVFANAEHINAVNVSYQILDLFTQELPQNKSSQKAYRHNKKELNQVIGHYQELNSDLRMNLFINNDTLNAQSSFGKNPVQLISNSKKSFSRIDNASVKYTFLTEENSESDLLVDFGGAIFYFERIELTTNPNPNVSEYSGIYFSEELNVTYELIVSNNELFLNYPNNEGLLLKEGVKDVFGANKRTKYTFIRDDRNNVTSFYTASEGTVKDILFKRTN</sequence>
<dbReference type="AlphaFoldDB" id="A0A2W1NKB7"/>
<dbReference type="RefSeq" id="WP_111064311.1">
    <property type="nucleotide sequence ID" value="NZ_JBHUCU010000001.1"/>
</dbReference>
<feature type="domain" description="Beta-lactamase-related" evidence="1">
    <location>
        <begin position="27"/>
        <end position="340"/>
    </location>
</feature>
<protein>
    <recommendedName>
        <fullName evidence="1">Beta-lactamase-related domain-containing protein</fullName>
    </recommendedName>
</protein>
<proteinExistence type="predicted"/>
<name>A0A2W1NKB7_9FLAO</name>
<dbReference type="EMBL" id="QKSB01000012">
    <property type="protein sequence ID" value="PZE16102.1"/>
    <property type="molecule type" value="Genomic_DNA"/>
</dbReference>
<comment type="caution">
    <text evidence="2">The sequence shown here is derived from an EMBL/GenBank/DDBJ whole genome shotgun (WGS) entry which is preliminary data.</text>
</comment>
<dbReference type="PANTHER" id="PTHR46825">
    <property type="entry name" value="D-ALANYL-D-ALANINE-CARBOXYPEPTIDASE/ENDOPEPTIDASE AMPH"/>
    <property type="match status" value="1"/>
</dbReference>